<keyword evidence="1" id="KW-0472">Membrane</keyword>
<keyword evidence="3" id="KW-1185">Reference proteome</keyword>
<feature type="transmembrane region" description="Helical" evidence="1">
    <location>
        <begin position="102"/>
        <end position="122"/>
    </location>
</feature>
<gene>
    <name evidence="2" type="ORF">ACFQ27_03340</name>
</gene>
<evidence type="ECO:0000256" key="1">
    <source>
        <dbReference type="SAM" id="Phobius"/>
    </source>
</evidence>
<keyword evidence="1" id="KW-1133">Transmembrane helix</keyword>
<protein>
    <recommendedName>
        <fullName evidence="4">DUF4345 domain-containing protein</fullName>
    </recommendedName>
</protein>
<evidence type="ECO:0008006" key="4">
    <source>
        <dbReference type="Google" id="ProtNLM"/>
    </source>
</evidence>
<dbReference type="EMBL" id="JBHTLQ010000005">
    <property type="protein sequence ID" value="MFD1189602.1"/>
    <property type="molecule type" value="Genomic_DNA"/>
</dbReference>
<comment type="caution">
    <text evidence="2">The sequence shown here is derived from an EMBL/GenBank/DDBJ whole genome shotgun (WGS) entry which is preliminary data.</text>
</comment>
<dbReference type="Proteomes" id="UP001597216">
    <property type="component" value="Unassembled WGS sequence"/>
</dbReference>
<feature type="transmembrane region" description="Helical" evidence="1">
    <location>
        <begin position="46"/>
        <end position="67"/>
    </location>
</feature>
<reference evidence="3" key="1">
    <citation type="journal article" date="2019" name="Int. J. Syst. Evol. Microbiol.">
        <title>The Global Catalogue of Microorganisms (GCM) 10K type strain sequencing project: providing services to taxonomists for standard genome sequencing and annotation.</title>
        <authorList>
            <consortium name="The Broad Institute Genomics Platform"/>
            <consortium name="The Broad Institute Genome Sequencing Center for Infectious Disease"/>
            <person name="Wu L."/>
            <person name="Ma J."/>
        </authorList>
    </citation>
    <scope>NUCLEOTIDE SEQUENCE [LARGE SCALE GENOMIC DNA]</scope>
    <source>
        <strain evidence="3">CCUG 55074</strain>
    </source>
</reference>
<evidence type="ECO:0000313" key="3">
    <source>
        <dbReference type="Proteomes" id="UP001597216"/>
    </source>
</evidence>
<proteinExistence type="predicted"/>
<dbReference type="RefSeq" id="WP_377352479.1">
    <property type="nucleotide sequence ID" value="NZ_JBHTLQ010000005.1"/>
</dbReference>
<accession>A0ABW3SYS1</accession>
<organism evidence="2 3">
    <name type="scientific">Phenylobacterium conjunctum</name>
    <dbReference type="NCBI Taxonomy" id="1298959"/>
    <lineage>
        <taxon>Bacteria</taxon>
        <taxon>Pseudomonadati</taxon>
        <taxon>Pseudomonadota</taxon>
        <taxon>Alphaproteobacteria</taxon>
        <taxon>Caulobacterales</taxon>
        <taxon>Caulobacteraceae</taxon>
        <taxon>Phenylobacterium</taxon>
    </lineage>
</organism>
<keyword evidence="1" id="KW-0812">Transmembrane</keyword>
<name>A0ABW3SYS1_9CAUL</name>
<sequence>MRSILRGLIGLVGVLGLLMALRIWMAPAAAAGKLGLVGQGPLGEATLRADVAGFFGVAGGLALYAAIRNRAGLLTAPLLLIAAALAGRIVTLAASGPGPDTLAPMLVEAVLVVILGAGRRLLPQA</sequence>
<evidence type="ECO:0000313" key="2">
    <source>
        <dbReference type="EMBL" id="MFD1189602.1"/>
    </source>
</evidence>
<feature type="transmembrane region" description="Helical" evidence="1">
    <location>
        <begin position="74"/>
        <end position="96"/>
    </location>
</feature>